<organism evidence="2 3">
    <name type="scientific">Maioricimonas rarisocia</name>
    <dbReference type="NCBI Taxonomy" id="2528026"/>
    <lineage>
        <taxon>Bacteria</taxon>
        <taxon>Pseudomonadati</taxon>
        <taxon>Planctomycetota</taxon>
        <taxon>Planctomycetia</taxon>
        <taxon>Planctomycetales</taxon>
        <taxon>Planctomycetaceae</taxon>
        <taxon>Maioricimonas</taxon>
    </lineage>
</organism>
<keyword evidence="1" id="KW-0472">Membrane</keyword>
<dbReference type="EMBL" id="CP036275">
    <property type="protein sequence ID" value="QDU37681.1"/>
    <property type="molecule type" value="Genomic_DNA"/>
</dbReference>
<dbReference type="Proteomes" id="UP000320496">
    <property type="component" value="Chromosome"/>
</dbReference>
<evidence type="ECO:0000313" key="3">
    <source>
        <dbReference type="Proteomes" id="UP000320496"/>
    </source>
</evidence>
<dbReference type="AlphaFoldDB" id="A0A517Z5F6"/>
<proteinExistence type="predicted"/>
<accession>A0A517Z5F6</accession>
<evidence type="ECO:0000313" key="2">
    <source>
        <dbReference type="EMBL" id="QDU37681.1"/>
    </source>
</evidence>
<keyword evidence="1" id="KW-1133">Transmembrane helix</keyword>
<dbReference type="KEGG" id="mri:Mal4_19970"/>
<evidence type="ECO:0000256" key="1">
    <source>
        <dbReference type="SAM" id="Phobius"/>
    </source>
</evidence>
<gene>
    <name evidence="2" type="ORF">Mal4_19970</name>
</gene>
<sequence>MTLQSEKRRGHRRRAALRWAALGIAVLGLGALSWMIVDTRETNRLGRDTRVVVRFPETVIDQLTADEIHETFPIDEETETFHVTGTANAVGKVSIRIEPHAEPDSHDDALILIEVNGTTDNDLVSVQSPVRVLGDGTGTFRARTRVHFDGFKFVPEEAIEVEATHETEIADVEPLPGTPLGGAVRLIASRKARTALPEFNKIAAGKIEDKVRLRVRELVGEATSELNRLNRLDETFARLHPDSDRWQIAVTTRDGYVQAALVPHGGRSPDLPGGTPSSLEVWMRLTRSQGTLATLMSRWKQSHKLFRQFVPDEHARRLAEDAQIARIEGWTLLRIGSRIFERETASVEG</sequence>
<feature type="transmembrane region" description="Helical" evidence="1">
    <location>
        <begin position="16"/>
        <end position="37"/>
    </location>
</feature>
<keyword evidence="1" id="KW-0812">Transmembrane</keyword>
<name>A0A517Z5F6_9PLAN</name>
<reference evidence="2 3" key="1">
    <citation type="submission" date="2019-02" db="EMBL/GenBank/DDBJ databases">
        <title>Deep-cultivation of Planctomycetes and their phenomic and genomic characterization uncovers novel biology.</title>
        <authorList>
            <person name="Wiegand S."/>
            <person name="Jogler M."/>
            <person name="Boedeker C."/>
            <person name="Pinto D."/>
            <person name="Vollmers J."/>
            <person name="Rivas-Marin E."/>
            <person name="Kohn T."/>
            <person name="Peeters S.H."/>
            <person name="Heuer A."/>
            <person name="Rast P."/>
            <person name="Oberbeckmann S."/>
            <person name="Bunk B."/>
            <person name="Jeske O."/>
            <person name="Meyerdierks A."/>
            <person name="Storesund J.E."/>
            <person name="Kallscheuer N."/>
            <person name="Luecker S."/>
            <person name="Lage O.M."/>
            <person name="Pohl T."/>
            <person name="Merkel B.J."/>
            <person name="Hornburger P."/>
            <person name="Mueller R.-W."/>
            <person name="Bruemmer F."/>
            <person name="Labrenz M."/>
            <person name="Spormann A.M."/>
            <person name="Op den Camp H."/>
            <person name="Overmann J."/>
            <person name="Amann R."/>
            <person name="Jetten M.S.M."/>
            <person name="Mascher T."/>
            <person name="Medema M.H."/>
            <person name="Devos D.P."/>
            <person name="Kaster A.-K."/>
            <person name="Ovreas L."/>
            <person name="Rohde M."/>
            <person name="Galperin M.Y."/>
            <person name="Jogler C."/>
        </authorList>
    </citation>
    <scope>NUCLEOTIDE SEQUENCE [LARGE SCALE GENOMIC DNA]</scope>
    <source>
        <strain evidence="2 3">Mal4</strain>
    </source>
</reference>
<dbReference type="RefSeq" id="WP_145368687.1">
    <property type="nucleotide sequence ID" value="NZ_CP036275.1"/>
</dbReference>
<protein>
    <submittedName>
        <fullName evidence="2">Uncharacterized protein</fullName>
    </submittedName>
</protein>
<keyword evidence="3" id="KW-1185">Reference proteome</keyword>